<dbReference type="SUPFAM" id="SSF53807">
    <property type="entry name" value="Helical backbone' metal receptor"/>
    <property type="match status" value="1"/>
</dbReference>
<comment type="similarity">
    <text evidence="1">Belongs to the bacterial solute-binding protein 9 family.</text>
</comment>
<evidence type="ECO:0000256" key="3">
    <source>
        <dbReference type="ARBA" id="ARBA00022729"/>
    </source>
</evidence>
<keyword evidence="2" id="KW-0813">Transport</keyword>
<reference evidence="6 7" key="1">
    <citation type="submission" date="2016-10" db="EMBL/GenBank/DDBJ databases">
        <authorList>
            <person name="de Groot N.N."/>
        </authorList>
    </citation>
    <scope>NUCLEOTIDE SEQUENCE [LARGE SCALE GENOMIC DNA]</scope>
    <source>
        <strain evidence="6 7">DSM 1801</strain>
    </source>
</reference>
<keyword evidence="4" id="KW-0175">Coiled coil</keyword>
<evidence type="ECO:0000256" key="2">
    <source>
        <dbReference type="ARBA" id="ARBA00022448"/>
    </source>
</evidence>
<gene>
    <name evidence="6" type="ORF">SAMN04487772_10283</name>
</gene>
<accession>A0A1H9YMF8</accession>
<dbReference type="EMBL" id="FOHN01000002">
    <property type="protein sequence ID" value="SES69791.1"/>
    <property type="molecule type" value="Genomic_DNA"/>
</dbReference>
<feature type="coiled-coil region" evidence="4">
    <location>
        <begin position="164"/>
        <end position="206"/>
    </location>
</feature>
<sequence length="316" mass="35161">MKKFLILLCIFAVVTLASAGITKGLKSKEAAPLDEFTIVTSFYPVYIATKNIANGVDGVKVVNMTENHSGCLHDYQLTTSDMRKLEDADVFVMNGGGMEGFIEEVAAKYPDLPVIDASEGIVLIGPAAGHHHEHGHDEEPEEYEHHHEANAHVWMDPVRYKKQIKTISKKLENLDKLNAKAYEKNQKAYEKKIDLIEEQLNALKDENHTEIITFHEAFSYLADYLGNDIVYCMDLDNESGLSAGEIAEVINEVKKHNVRALFTETANRDSIANNISAETNAKVYVLNSLTSDKDSLDAYINGMQKNINVLKGAFGK</sequence>
<dbReference type="Gene3D" id="3.40.50.1980">
    <property type="entry name" value="Nitrogenase molybdenum iron protein domain"/>
    <property type="match status" value="2"/>
</dbReference>
<evidence type="ECO:0000313" key="7">
    <source>
        <dbReference type="Proteomes" id="UP000199800"/>
    </source>
</evidence>
<dbReference type="PANTHER" id="PTHR42953">
    <property type="entry name" value="HIGH-AFFINITY ZINC UPTAKE SYSTEM PROTEIN ZNUA-RELATED"/>
    <property type="match status" value="1"/>
</dbReference>
<dbReference type="AlphaFoldDB" id="A0A1H9YMF8"/>
<name>A0A1H9YMF8_9FIRM</name>
<dbReference type="InterPro" id="IPR006127">
    <property type="entry name" value="ZnuA-like"/>
</dbReference>
<evidence type="ECO:0000256" key="1">
    <source>
        <dbReference type="ARBA" id="ARBA00011028"/>
    </source>
</evidence>
<organism evidence="6 7">
    <name type="scientific">[Clostridium] polysaccharolyticum</name>
    <dbReference type="NCBI Taxonomy" id="29364"/>
    <lineage>
        <taxon>Bacteria</taxon>
        <taxon>Bacillati</taxon>
        <taxon>Bacillota</taxon>
        <taxon>Clostridia</taxon>
        <taxon>Lachnospirales</taxon>
        <taxon>Lachnospiraceae</taxon>
    </lineage>
</organism>
<feature type="chain" id="PRO_5011778112" evidence="5">
    <location>
        <begin position="20"/>
        <end position="316"/>
    </location>
</feature>
<evidence type="ECO:0000256" key="4">
    <source>
        <dbReference type="SAM" id="Coils"/>
    </source>
</evidence>
<feature type="signal peptide" evidence="5">
    <location>
        <begin position="1"/>
        <end position="19"/>
    </location>
</feature>
<dbReference type="RefSeq" id="WP_092475492.1">
    <property type="nucleotide sequence ID" value="NZ_FOHN01000002.1"/>
</dbReference>
<protein>
    <submittedName>
        <fullName evidence="6">Zinc transport system substrate-binding protein</fullName>
    </submittedName>
</protein>
<evidence type="ECO:0000256" key="5">
    <source>
        <dbReference type="SAM" id="SignalP"/>
    </source>
</evidence>
<dbReference type="OrthoDB" id="9810636at2"/>
<dbReference type="GO" id="GO:0030001">
    <property type="term" value="P:metal ion transport"/>
    <property type="evidence" value="ECO:0007669"/>
    <property type="project" value="InterPro"/>
</dbReference>
<dbReference type="InterPro" id="IPR050492">
    <property type="entry name" value="Bact_metal-bind_prot9"/>
</dbReference>
<evidence type="ECO:0000313" key="6">
    <source>
        <dbReference type="EMBL" id="SES69791.1"/>
    </source>
</evidence>
<keyword evidence="7" id="KW-1185">Reference proteome</keyword>
<dbReference type="GO" id="GO:0046872">
    <property type="term" value="F:metal ion binding"/>
    <property type="evidence" value="ECO:0007669"/>
    <property type="project" value="InterPro"/>
</dbReference>
<dbReference type="STRING" id="29364.SAMN04487772_10283"/>
<dbReference type="Pfam" id="PF01297">
    <property type="entry name" value="ZnuA"/>
    <property type="match status" value="1"/>
</dbReference>
<dbReference type="PANTHER" id="PTHR42953:SF3">
    <property type="entry name" value="HIGH-AFFINITY ZINC UPTAKE SYSTEM PROTEIN ZNUA"/>
    <property type="match status" value="1"/>
</dbReference>
<keyword evidence="3 5" id="KW-0732">Signal</keyword>
<dbReference type="Proteomes" id="UP000199800">
    <property type="component" value="Unassembled WGS sequence"/>
</dbReference>
<proteinExistence type="inferred from homology"/>